<accession>A0A0C9WNM6</accession>
<dbReference type="HOGENOM" id="CLU_2961117_0_0_1"/>
<dbReference type="Proteomes" id="UP000054477">
    <property type="component" value="Unassembled WGS sequence"/>
</dbReference>
<proteinExistence type="predicted"/>
<gene>
    <name evidence="1" type="ORF">K443DRAFT_680149</name>
</gene>
<sequence>MAGWWDLFDMEEVGLRWKKGKEDQQKSQVPAYGHQINRILCNTFVESSMGFQRLRFGVV</sequence>
<evidence type="ECO:0000313" key="2">
    <source>
        <dbReference type="Proteomes" id="UP000054477"/>
    </source>
</evidence>
<dbReference type="EMBL" id="KN838651">
    <property type="protein sequence ID" value="KIJ99249.1"/>
    <property type="molecule type" value="Genomic_DNA"/>
</dbReference>
<organism evidence="1 2">
    <name type="scientific">Laccaria amethystina LaAM-08-1</name>
    <dbReference type="NCBI Taxonomy" id="1095629"/>
    <lineage>
        <taxon>Eukaryota</taxon>
        <taxon>Fungi</taxon>
        <taxon>Dikarya</taxon>
        <taxon>Basidiomycota</taxon>
        <taxon>Agaricomycotina</taxon>
        <taxon>Agaricomycetes</taxon>
        <taxon>Agaricomycetidae</taxon>
        <taxon>Agaricales</taxon>
        <taxon>Agaricineae</taxon>
        <taxon>Hydnangiaceae</taxon>
        <taxon>Laccaria</taxon>
    </lineage>
</organism>
<protein>
    <submittedName>
        <fullName evidence="1">Uncharacterized protein</fullName>
    </submittedName>
</protein>
<name>A0A0C9WNM6_9AGAR</name>
<dbReference type="AlphaFoldDB" id="A0A0C9WNM6"/>
<reference evidence="1 2" key="1">
    <citation type="submission" date="2014-04" db="EMBL/GenBank/DDBJ databases">
        <authorList>
            <consortium name="DOE Joint Genome Institute"/>
            <person name="Kuo A."/>
            <person name="Kohler A."/>
            <person name="Nagy L.G."/>
            <person name="Floudas D."/>
            <person name="Copeland A."/>
            <person name="Barry K.W."/>
            <person name="Cichocki N."/>
            <person name="Veneault-Fourrey C."/>
            <person name="LaButti K."/>
            <person name="Lindquist E.A."/>
            <person name="Lipzen A."/>
            <person name="Lundell T."/>
            <person name="Morin E."/>
            <person name="Murat C."/>
            <person name="Sun H."/>
            <person name="Tunlid A."/>
            <person name="Henrissat B."/>
            <person name="Grigoriev I.V."/>
            <person name="Hibbett D.S."/>
            <person name="Martin F."/>
            <person name="Nordberg H.P."/>
            <person name="Cantor M.N."/>
            <person name="Hua S.X."/>
        </authorList>
    </citation>
    <scope>NUCLEOTIDE SEQUENCE [LARGE SCALE GENOMIC DNA]</scope>
    <source>
        <strain evidence="1 2">LaAM-08-1</strain>
    </source>
</reference>
<reference evidence="2" key="2">
    <citation type="submission" date="2015-01" db="EMBL/GenBank/DDBJ databases">
        <title>Evolutionary Origins and Diversification of the Mycorrhizal Mutualists.</title>
        <authorList>
            <consortium name="DOE Joint Genome Institute"/>
            <consortium name="Mycorrhizal Genomics Consortium"/>
            <person name="Kohler A."/>
            <person name="Kuo A."/>
            <person name="Nagy L.G."/>
            <person name="Floudas D."/>
            <person name="Copeland A."/>
            <person name="Barry K.W."/>
            <person name="Cichocki N."/>
            <person name="Veneault-Fourrey C."/>
            <person name="LaButti K."/>
            <person name="Lindquist E.A."/>
            <person name="Lipzen A."/>
            <person name="Lundell T."/>
            <person name="Morin E."/>
            <person name="Murat C."/>
            <person name="Riley R."/>
            <person name="Ohm R."/>
            <person name="Sun H."/>
            <person name="Tunlid A."/>
            <person name="Henrissat B."/>
            <person name="Grigoriev I.V."/>
            <person name="Hibbett D.S."/>
            <person name="Martin F."/>
        </authorList>
    </citation>
    <scope>NUCLEOTIDE SEQUENCE [LARGE SCALE GENOMIC DNA]</scope>
    <source>
        <strain evidence="2">LaAM-08-1</strain>
    </source>
</reference>
<evidence type="ECO:0000313" key="1">
    <source>
        <dbReference type="EMBL" id="KIJ99249.1"/>
    </source>
</evidence>
<keyword evidence="2" id="KW-1185">Reference proteome</keyword>